<dbReference type="EMBL" id="JAUJFL010000002">
    <property type="protein sequence ID" value="KAK2610116.1"/>
    <property type="molecule type" value="Genomic_DNA"/>
</dbReference>
<gene>
    <name evidence="1" type="ORF">N8I77_003571</name>
</gene>
<dbReference type="Proteomes" id="UP001265746">
    <property type="component" value="Unassembled WGS sequence"/>
</dbReference>
<organism evidence="1 2">
    <name type="scientific">Phomopsis amygdali</name>
    <name type="common">Fusicoccum amygdali</name>
    <dbReference type="NCBI Taxonomy" id="1214568"/>
    <lineage>
        <taxon>Eukaryota</taxon>
        <taxon>Fungi</taxon>
        <taxon>Dikarya</taxon>
        <taxon>Ascomycota</taxon>
        <taxon>Pezizomycotina</taxon>
        <taxon>Sordariomycetes</taxon>
        <taxon>Sordariomycetidae</taxon>
        <taxon>Diaporthales</taxon>
        <taxon>Diaporthaceae</taxon>
        <taxon>Diaporthe</taxon>
    </lineage>
</organism>
<sequence length="73" mass="8291">METSGPASSSSSATESNKALTAHRLEVFLQEPLREGNIFVSLAYQTPDFKTNRYQRQMAMNEKLQLIDQDLKQ</sequence>
<dbReference type="AlphaFoldDB" id="A0AAD9SK36"/>
<accession>A0AAD9SK36</accession>
<comment type="caution">
    <text evidence="1">The sequence shown here is derived from an EMBL/GenBank/DDBJ whole genome shotgun (WGS) entry which is preliminary data.</text>
</comment>
<name>A0AAD9SK36_PHOAM</name>
<keyword evidence="2" id="KW-1185">Reference proteome</keyword>
<evidence type="ECO:0000313" key="2">
    <source>
        <dbReference type="Proteomes" id="UP001265746"/>
    </source>
</evidence>
<protein>
    <submittedName>
        <fullName evidence="1">Uncharacterized protein</fullName>
    </submittedName>
</protein>
<evidence type="ECO:0000313" key="1">
    <source>
        <dbReference type="EMBL" id="KAK2610116.1"/>
    </source>
</evidence>
<proteinExistence type="predicted"/>
<reference evidence="1" key="1">
    <citation type="submission" date="2023-06" db="EMBL/GenBank/DDBJ databases">
        <authorList>
            <person name="Noh H."/>
        </authorList>
    </citation>
    <scope>NUCLEOTIDE SEQUENCE</scope>
    <source>
        <strain evidence="1">DUCC20226</strain>
    </source>
</reference>